<name>A0A847QWR1_9GAMM</name>
<protein>
    <submittedName>
        <fullName evidence="2">Uncharacterized protein</fullName>
    </submittedName>
</protein>
<reference evidence="2 3" key="1">
    <citation type="submission" date="2020-04" db="EMBL/GenBank/DDBJ databases">
        <title>Marinomonas sp. M1K-6 isolated from the deep seawater of the Mariana Trench.</title>
        <authorList>
            <person name="Li Y."/>
        </authorList>
    </citation>
    <scope>NUCLEOTIDE SEQUENCE [LARGE SCALE GENOMIC DNA]</scope>
    <source>
        <strain evidence="2 3">M1K-6</strain>
    </source>
</reference>
<dbReference type="EMBL" id="JABAEK010000002">
    <property type="protein sequence ID" value="NLQ16649.1"/>
    <property type="molecule type" value="Genomic_DNA"/>
</dbReference>
<sequence length="128" mass="13954">MFGIKRMHQQRERLYLRTQVFEKHAKLSREKAIDNLVDKATSPAGLIASFVLGASTQFDITQKISKSLLNGASKEILSFFIAQFMTASSANDAQTAAADSQKSADDSQKTPVTEAPLSSDKNTQESVA</sequence>
<dbReference type="AlphaFoldDB" id="A0A847QWR1"/>
<gene>
    <name evidence="2" type="ORF">HGG82_03290</name>
</gene>
<feature type="compositionally biased region" description="Polar residues" evidence="1">
    <location>
        <begin position="119"/>
        <end position="128"/>
    </location>
</feature>
<evidence type="ECO:0000313" key="3">
    <source>
        <dbReference type="Proteomes" id="UP000586067"/>
    </source>
</evidence>
<comment type="caution">
    <text evidence="2">The sequence shown here is derived from an EMBL/GenBank/DDBJ whole genome shotgun (WGS) entry which is preliminary data.</text>
</comment>
<proteinExistence type="predicted"/>
<evidence type="ECO:0000313" key="2">
    <source>
        <dbReference type="EMBL" id="NLQ16649.1"/>
    </source>
</evidence>
<dbReference type="Proteomes" id="UP000586067">
    <property type="component" value="Unassembled WGS sequence"/>
</dbReference>
<feature type="region of interest" description="Disordered" evidence="1">
    <location>
        <begin position="92"/>
        <end position="128"/>
    </location>
</feature>
<evidence type="ECO:0000256" key="1">
    <source>
        <dbReference type="SAM" id="MobiDB-lite"/>
    </source>
</evidence>
<dbReference type="RefSeq" id="WP_168822775.1">
    <property type="nucleotide sequence ID" value="NZ_CP073013.1"/>
</dbReference>
<feature type="compositionally biased region" description="Low complexity" evidence="1">
    <location>
        <begin position="92"/>
        <end position="101"/>
    </location>
</feature>
<accession>A0A847QWR1</accession>
<keyword evidence="3" id="KW-1185">Reference proteome</keyword>
<organism evidence="2 3">
    <name type="scientific">Marinomonas profundi</name>
    <dbReference type="NCBI Taxonomy" id="2726122"/>
    <lineage>
        <taxon>Bacteria</taxon>
        <taxon>Pseudomonadati</taxon>
        <taxon>Pseudomonadota</taxon>
        <taxon>Gammaproteobacteria</taxon>
        <taxon>Oceanospirillales</taxon>
        <taxon>Oceanospirillaceae</taxon>
        <taxon>Marinomonas</taxon>
    </lineage>
</organism>